<reference evidence="1 2" key="1">
    <citation type="submission" date="2024-01" db="EMBL/GenBank/DDBJ databases">
        <authorList>
            <person name="Alioto T."/>
            <person name="Alioto T."/>
            <person name="Gomez Garrido J."/>
        </authorList>
    </citation>
    <scope>NUCLEOTIDE SEQUENCE [LARGE SCALE GENOMIC DNA]</scope>
</reference>
<sequence length="98" mass="10888">MMICTNTEQAQSGNKKLGYMSTVSQDNYVMEMSPLLLHSSLLSMPISAEANIAVLYYLKKMPINQLICILIPPEVSSSIISFTSKMSAIFMPSKLEHL</sequence>
<evidence type="ECO:0000313" key="1">
    <source>
        <dbReference type="EMBL" id="CAK6952680.1"/>
    </source>
</evidence>
<evidence type="ECO:0000313" key="2">
    <source>
        <dbReference type="Proteomes" id="UP001314229"/>
    </source>
</evidence>
<gene>
    <name evidence="1" type="ORF">FSCOSCO3_A013384</name>
</gene>
<dbReference type="EMBL" id="CAWUFR010000010">
    <property type="protein sequence ID" value="CAK6952680.1"/>
    <property type="molecule type" value="Genomic_DNA"/>
</dbReference>
<accession>A0AAV1MZV8</accession>
<name>A0AAV1MZV8_SCOSC</name>
<proteinExistence type="predicted"/>
<dbReference type="Proteomes" id="UP001314229">
    <property type="component" value="Unassembled WGS sequence"/>
</dbReference>
<organism evidence="1 2">
    <name type="scientific">Scomber scombrus</name>
    <name type="common">Atlantic mackerel</name>
    <name type="synonym">Scomber vernalis</name>
    <dbReference type="NCBI Taxonomy" id="13677"/>
    <lineage>
        <taxon>Eukaryota</taxon>
        <taxon>Metazoa</taxon>
        <taxon>Chordata</taxon>
        <taxon>Craniata</taxon>
        <taxon>Vertebrata</taxon>
        <taxon>Euteleostomi</taxon>
        <taxon>Actinopterygii</taxon>
        <taxon>Neopterygii</taxon>
        <taxon>Teleostei</taxon>
        <taxon>Neoteleostei</taxon>
        <taxon>Acanthomorphata</taxon>
        <taxon>Pelagiaria</taxon>
        <taxon>Scombriformes</taxon>
        <taxon>Scombridae</taxon>
        <taxon>Scomber</taxon>
    </lineage>
</organism>
<keyword evidence="2" id="KW-1185">Reference proteome</keyword>
<dbReference type="AlphaFoldDB" id="A0AAV1MZV8"/>
<protein>
    <submittedName>
        <fullName evidence="1">Uncharacterized protein</fullName>
    </submittedName>
</protein>
<comment type="caution">
    <text evidence="1">The sequence shown here is derived from an EMBL/GenBank/DDBJ whole genome shotgun (WGS) entry which is preliminary data.</text>
</comment>